<dbReference type="CDD" id="cd18787">
    <property type="entry name" value="SF2_C_DEAD"/>
    <property type="match status" value="1"/>
</dbReference>
<dbReference type="EC" id="3.6.4.13" evidence="8"/>
<dbReference type="PROSITE" id="PS00039">
    <property type="entry name" value="DEAD_ATP_HELICASE"/>
    <property type="match status" value="1"/>
</dbReference>
<dbReference type="InterPro" id="IPR014001">
    <property type="entry name" value="Helicase_ATP-bd"/>
</dbReference>
<comment type="catalytic activity">
    <reaction evidence="8">
        <text>ATP + H2O = ADP + phosphate + H(+)</text>
        <dbReference type="Rhea" id="RHEA:13065"/>
        <dbReference type="ChEBI" id="CHEBI:15377"/>
        <dbReference type="ChEBI" id="CHEBI:15378"/>
        <dbReference type="ChEBI" id="CHEBI:30616"/>
        <dbReference type="ChEBI" id="CHEBI:43474"/>
        <dbReference type="ChEBI" id="CHEBI:456216"/>
        <dbReference type="EC" id="3.6.4.13"/>
    </reaction>
</comment>
<evidence type="ECO:0000259" key="9">
    <source>
        <dbReference type="PROSITE" id="PS51192"/>
    </source>
</evidence>
<sequence length="462" mass="52351">MSFKEFNLSAVLLKGLEAGGFKSPKLVQSKIIPLAMQRQNIVCSAKTGSGKTLAFLIPTLERLLRVKWSREDGLGALIITPTRELALQIFTVLQTIGQFTHLSGGLLIGGRDVEKEKEVVSELNVIVCTPGRLLQHLETGWNFSGDNIECLVIDEADKLMEMGFKETIQSILEYMSSKRQTLLFSATADAIAQAKKLWDINNPNFISLADEKTQEPFLMQYEAHITSPARKFDLLYTTIKQNIKKRIIVFLTTCKEVSFYYEIIRKMRLGIGCLSLSGNMSQNKRVETYHKFGRNQPFVLFCTDIAARGLDFHRVDIVLQLDVPDTKETFIHRAGRTARNGMKGKNILAVSPHEIGFLKDVESVPGFPADVKPFKVSARWSTQERVQGIIRDDAAIYLLAQKYVRTYKGSLRVTKKEYILDKELALKELVEYLGVKEDENVKWSQDTQKVSKKYDNHVKFDG</sequence>
<evidence type="ECO:0000256" key="2">
    <source>
        <dbReference type="ARBA" id="ARBA00022801"/>
    </source>
</evidence>
<dbReference type="Proteomes" id="UP000005622">
    <property type="component" value="Unassembled WGS sequence"/>
</dbReference>
<dbReference type="PROSITE" id="PS51194">
    <property type="entry name" value="HELICASE_CTER"/>
    <property type="match status" value="1"/>
</dbReference>
<dbReference type="EMBL" id="JH604633">
    <property type="protein sequence ID" value="EHY66723.1"/>
    <property type="molecule type" value="Genomic_DNA"/>
</dbReference>
<dbReference type="SMART" id="SM00487">
    <property type="entry name" value="DEXDc"/>
    <property type="match status" value="1"/>
</dbReference>
<dbReference type="InterPro" id="IPR001650">
    <property type="entry name" value="Helicase_C-like"/>
</dbReference>
<feature type="short sequence motif" description="Q motif" evidence="6">
    <location>
        <begin position="1"/>
        <end position="29"/>
    </location>
</feature>
<dbReference type="PROSITE" id="PS51192">
    <property type="entry name" value="HELICASE_ATP_BIND_1"/>
    <property type="match status" value="1"/>
</dbReference>
<dbReference type="InterPro" id="IPR014014">
    <property type="entry name" value="RNA_helicase_DEAD_Q_motif"/>
</dbReference>
<dbReference type="PROSITE" id="PS51195">
    <property type="entry name" value="Q_MOTIF"/>
    <property type="match status" value="1"/>
</dbReference>
<dbReference type="HOGENOM" id="CLU_003041_1_3_1"/>
<comment type="function">
    <text evidence="8">RNA helicase.</text>
</comment>
<comment type="domain">
    <text evidence="8">The Q motif is unique to and characteristic of the DEAD box family of RNA helicases and controls ATP binding and hydrolysis.</text>
</comment>
<dbReference type="GO" id="GO:0005524">
    <property type="term" value="F:ATP binding"/>
    <property type="evidence" value="ECO:0007669"/>
    <property type="project" value="UniProtKB-UniRule"/>
</dbReference>
<evidence type="ECO:0000256" key="1">
    <source>
        <dbReference type="ARBA" id="ARBA00022741"/>
    </source>
</evidence>
<evidence type="ECO:0000313" key="12">
    <source>
        <dbReference type="EMBL" id="EHY66723.1"/>
    </source>
</evidence>
<dbReference type="SMART" id="SM00490">
    <property type="entry name" value="HELICc"/>
    <property type="match status" value="1"/>
</dbReference>
<keyword evidence="3 7" id="KW-0347">Helicase</keyword>
<reference evidence="13" key="2">
    <citation type="submission" date="2012-10" db="EMBL/GenBank/DDBJ databases">
        <authorList>
            <consortium name="The Broad Institute Genome Sequencing Platform"/>
            <consortium name="The Broad Institute Genome Sequencing Center for Infectious Disease"/>
            <person name="Cuomo C."/>
            <person name="Troemel E."/>
            <person name="Walker B."/>
            <person name="Young S.K."/>
            <person name="Zeng Q."/>
            <person name="Gargeya S."/>
            <person name="Fitzgerald M."/>
            <person name="Haas B."/>
            <person name="Abouelleil A."/>
            <person name="Alvarado L."/>
            <person name="Arachchi H.M."/>
            <person name="Berlin A.M."/>
            <person name="Chapman S.B."/>
            <person name="Goldberg J."/>
            <person name="Griggs A."/>
            <person name="Gujja S."/>
            <person name="Hansen M."/>
            <person name="Howarth C."/>
            <person name="Imamovic A."/>
            <person name="Larimer J."/>
            <person name="McCowan C."/>
            <person name="Murphy C."/>
            <person name="Neiman D."/>
            <person name="Pearson M."/>
            <person name="Priest M."/>
            <person name="Roberts A."/>
            <person name="Saif S."/>
            <person name="Shea T."/>
            <person name="Sisk P."/>
            <person name="Sykes S."/>
            <person name="Wortman J."/>
            <person name="Nusbaum C."/>
            <person name="Birren B."/>
        </authorList>
    </citation>
    <scope>NUCLEOTIDE SEQUENCE</scope>
    <source>
        <strain evidence="13">ERTm6</strain>
    </source>
</reference>
<dbReference type="InterPro" id="IPR027417">
    <property type="entry name" value="P-loop_NTPase"/>
</dbReference>
<dbReference type="InterPro" id="IPR011545">
    <property type="entry name" value="DEAD/DEAH_box_helicase_dom"/>
</dbReference>
<feature type="domain" description="Helicase C-terminal" evidence="10">
    <location>
        <begin position="231"/>
        <end position="382"/>
    </location>
</feature>
<dbReference type="GO" id="GO:0003723">
    <property type="term" value="F:RNA binding"/>
    <property type="evidence" value="ECO:0007669"/>
    <property type="project" value="UniProtKB-UniRule"/>
</dbReference>
<dbReference type="Pfam" id="PF00270">
    <property type="entry name" value="DEAD"/>
    <property type="match status" value="1"/>
</dbReference>
<reference evidence="12" key="1">
    <citation type="submission" date="2011-03" db="EMBL/GenBank/DDBJ databases">
        <title>The Genome Sequence of Nematocida sp1 strain ERTm2.</title>
        <authorList>
            <consortium name="The Broad Institute Genome Sequencing Platform"/>
            <consortium name="The Broad Institute Genome Sequencing Center for Infectious Disease"/>
            <person name="Cuomo C."/>
            <person name="Troemel E."/>
            <person name="Young S.K."/>
            <person name="Zeng Q."/>
            <person name="Gargeya S."/>
            <person name="Fitzgerald M."/>
            <person name="Haas B."/>
            <person name="Abouelleil A."/>
            <person name="Alvarado L."/>
            <person name="Arachchi H.M."/>
            <person name="Berlin A."/>
            <person name="Brown A."/>
            <person name="Chapman S.B."/>
            <person name="Chen Z."/>
            <person name="Dunbar C."/>
            <person name="Freedman E."/>
            <person name="Gearin G."/>
            <person name="Gellesch M."/>
            <person name="Goldberg J."/>
            <person name="Griggs A."/>
            <person name="Gujja S."/>
            <person name="Heilman E.R."/>
            <person name="Heiman D."/>
            <person name="Howarth C."/>
            <person name="Larson L."/>
            <person name="Lui A."/>
            <person name="MacDonald P.J.P."/>
            <person name="Mehta T."/>
            <person name="Montmayeur A."/>
            <person name="Murphy C."/>
            <person name="Neiman D."/>
            <person name="Pearson M."/>
            <person name="Priest M."/>
            <person name="Roberts A."/>
            <person name="Saif S."/>
            <person name="Shea T."/>
            <person name="Shenoy N."/>
            <person name="Sisk P."/>
            <person name="Stolte C."/>
            <person name="Sykes S."/>
            <person name="White J."/>
            <person name="Yandava C."/>
            <person name="Wortman J."/>
            <person name="Nusbaum C."/>
            <person name="Birren B."/>
        </authorList>
    </citation>
    <scope>NUCLEOTIDE SEQUENCE</scope>
    <source>
        <strain evidence="12">ERTm2</strain>
    </source>
</reference>
<dbReference type="EMBL" id="AKIJ01000002">
    <property type="protein sequence ID" value="KFG26589.1"/>
    <property type="molecule type" value="Genomic_DNA"/>
</dbReference>
<evidence type="ECO:0000259" key="11">
    <source>
        <dbReference type="PROSITE" id="PS51195"/>
    </source>
</evidence>
<evidence type="ECO:0000256" key="4">
    <source>
        <dbReference type="ARBA" id="ARBA00022840"/>
    </source>
</evidence>
<organism evidence="12">
    <name type="scientific">Nematocida ausubeli (strain ATCC PRA-371 / ERTm2)</name>
    <name type="common">Nematode killer fungus</name>
    <dbReference type="NCBI Taxonomy" id="1913371"/>
    <lineage>
        <taxon>Eukaryota</taxon>
        <taxon>Fungi</taxon>
        <taxon>Fungi incertae sedis</taxon>
        <taxon>Microsporidia</taxon>
        <taxon>Nematocida</taxon>
    </lineage>
</organism>
<keyword evidence="5 8" id="KW-0694">RNA-binding</keyword>
<comment type="similarity">
    <text evidence="7">Belongs to the DEAD box helicase family.</text>
</comment>
<feature type="domain" description="DEAD-box RNA helicase Q" evidence="11">
    <location>
        <begin position="1"/>
        <end position="29"/>
    </location>
</feature>
<feature type="domain" description="Helicase ATP-binding" evidence="9">
    <location>
        <begin position="32"/>
        <end position="206"/>
    </location>
</feature>
<accession>H8Z9U2</accession>
<dbReference type="AlphaFoldDB" id="H8Z9U2"/>
<evidence type="ECO:0000256" key="6">
    <source>
        <dbReference type="PROSITE-ProRule" id="PRU00552"/>
    </source>
</evidence>
<reference evidence="13 14" key="3">
    <citation type="journal article" date="2014" name="Genome Announc.">
        <title>Genome Sequence of the Microsporidian Species Nematocida sp1 Strain ERTm6 (ATCC PRA-372).</title>
        <authorList>
            <person name="Bakowski M.A."/>
            <person name="Priest M."/>
            <person name="Young S."/>
            <person name="Cuomo C.A."/>
            <person name="Troemel E.R."/>
        </authorList>
    </citation>
    <scope>NUCLEOTIDE SEQUENCE [LARGE SCALE GENOMIC DNA]</scope>
    <source>
        <strain evidence="13 14">ERTm6</strain>
    </source>
</reference>
<dbReference type="GO" id="GO:0003724">
    <property type="term" value="F:RNA helicase activity"/>
    <property type="evidence" value="ECO:0007669"/>
    <property type="project" value="UniProtKB-EC"/>
</dbReference>
<dbReference type="STRING" id="944018.H8Z9U2"/>
<gene>
    <name evidence="12" type="ORF">NERG_00363</name>
    <name evidence="13" type="ORF">NESG_00740</name>
</gene>
<dbReference type="GO" id="GO:0016787">
    <property type="term" value="F:hydrolase activity"/>
    <property type="evidence" value="ECO:0007669"/>
    <property type="project" value="UniProtKB-KW"/>
</dbReference>
<evidence type="ECO:0000256" key="7">
    <source>
        <dbReference type="RuleBase" id="RU000492"/>
    </source>
</evidence>
<name>H8Z9U2_NEMA1</name>
<dbReference type="InterPro" id="IPR000629">
    <property type="entry name" value="RNA-helicase_DEAD-box_CS"/>
</dbReference>
<evidence type="ECO:0000313" key="14">
    <source>
        <dbReference type="Proteomes" id="UP000054524"/>
    </source>
</evidence>
<keyword evidence="4 7" id="KW-0067">ATP-binding</keyword>
<keyword evidence="1 7" id="KW-0547">Nucleotide-binding</keyword>
<dbReference type="Pfam" id="PF00271">
    <property type="entry name" value="Helicase_C"/>
    <property type="match status" value="1"/>
</dbReference>
<evidence type="ECO:0000256" key="8">
    <source>
        <dbReference type="RuleBase" id="RU365068"/>
    </source>
</evidence>
<dbReference type="SUPFAM" id="SSF52540">
    <property type="entry name" value="P-loop containing nucleoside triphosphate hydrolases"/>
    <property type="match status" value="1"/>
</dbReference>
<evidence type="ECO:0000259" key="10">
    <source>
        <dbReference type="PROSITE" id="PS51194"/>
    </source>
</evidence>
<dbReference type="PANTHER" id="PTHR24031">
    <property type="entry name" value="RNA HELICASE"/>
    <property type="match status" value="1"/>
</dbReference>
<evidence type="ECO:0000256" key="5">
    <source>
        <dbReference type="ARBA" id="ARBA00022884"/>
    </source>
</evidence>
<accession>A0A086J371</accession>
<proteinExistence type="inferred from homology"/>
<dbReference type="Proteomes" id="UP000054524">
    <property type="component" value="Unassembled WGS sequence"/>
</dbReference>
<keyword evidence="2 7" id="KW-0378">Hydrolase</keyword>
<evidence type="ECO:0000313" key="13">
    <source>
        <dbReference type="EMBL" id="KFG26589.1"/>
    </source>
</evidence>
<evidence type="ECO:0000256" key="3">
    <source>
        <dbReference type="ARBA" id="ARBA00022806"/>
    </source>
</evidence>
<dbReference type="Gene3D" id="3.40.50.300">
    <property type="entry name" value="P-loop containing nucleotide triphosphate hydrolases"/>
    <property type="match status" value="2"/>
</dbReference>
<protein>
    <recommendedName>
        <fullName evidence="8">ATP-dependent RNA helicase</fullName>
        <ecNumber evidence="8">3.6.4.13</ecNumber>
    </recommendedName>
</protein>
<keyword evidence="14" id="KW-1185">Reference proteome</keyword>